<proteinExistence type="predicted"/>
<gene>
    <name evidence="1" type="ORF">DET57_103284</name>
</gene>
<protein>
    <submittedName>
        <fullName evidence="1">Uncharacterized protein</fullName>
    </submittedName>
</protein>
<name>A0A318G414_KLEOX</name>
<dbReference type="RefSeq" id="WP_142670512.1">
    <property type="nucleotide sequence ID" value="NZ_QJJG01000003.1"/>
</dbReference>
<evidence type="ECO:0000313" key="1">
    <source>
        <dbReference type="EMBL" id="PXW47849.1"/>
    </source>
</evidence>
<organism evidence="1 2">
    <name type="scientific">Klebsiella oxytoca</name>
    <dbReference type="NCBI Taxonomy" id="571"/>
    <lineage>
        <taxon>Bacteria</taxon>
        <taxon>Pseudomonadati</taxon>
        <taxon>Pseudomonadota</taxon>
        <taxon>Gammaproteobacteria</taxon>
        <taxon>Enterobacterales</taxon>
        <taxon>Enterobacteriaceae</taxon>
        <taxon>Klebsiella/Raoultella group</taxon>
        <taxon>Klebsiella</taxon>
    </lineage>
</organism>
<reference evidence="1 2" key="1">
    <citation type="submission" date="2018-05" db="EMBL/GenBank/DDBJ databases">
        <title>Freshwater and sediment microbial communities from various areas in North America, analyzing microbe dynamics in response to fracking.</title>
        <authorList>
            <person name="Lamendella R."/>
        </authorList>
    </citation>
    <scope>NUCLEOTIDE SEQUENCE [LARGE SCALE GENOMIC DNA]</scope>
    <source>
        <strain evidence="1 2">67</strain>
    </source>
</reference>
<dbReference type="EMBL" id="QJJG01000003">
    <property type="protein sequence ID" value="PXW47849.1"/>
    <property type="molecule type" value="Genomic_DNA"/>
</dbReference>
<accession>A0A318G414</accession>
<sequence>MKSIITIATGLLVIITIISLFNSDGSHCRSTSATCKAARAARNSGAVHPGPVVYTLVDGTIYFPGWPIPGFSAVCVERIEQWPGRSTRIRLLKKSGALTFKMDADDFVATETIQTIKESGTKQFEFIGDMTPLVGPDRIKLTIGDTGTGSDLSFSLLYDKDPTSEKNELKETFTCDLAAIPIDNAALNTLWQ</sequence>
<dbReference type="AlphaFoldDB" id="A0A318G414"/>
<comment type="caution">
    <text evidence="1">The sequence shown here is derived from an EMBL/GenBank/DDBJ whole genome shotgun (WGS) entry which is preliminary data.</text>
</comment>
<dbReference type="Proteomes" id="UP000247485">
    <property type="component" value="Unassembled WGS sequence"/>
</dbReference>
<evidence type="ECO:0000313" key="2">
    <source>
        <dbReference type="Proteomes" id="UP000247485"/>
    </source>
</evidence>